<dbReference type="KEGG" id="mcos:GM418_08870"/>
<evidence type="ECO:0000313" key="2">
    <source>
        <dbReference type="Proteomes" id="UP000428260"/>
    </source>
</evidence>
<protein>
    <submittedName>
        <fullName evidence="1">Uncharacterized protein</fullName>
    </submittedName>
</protein>
<dbReference type="EMBL" id="CP046401">
    <property type="protein sequence ID" value="QGY43765.1"/>
    <property type="molecule type" value="Genomic_DNA"/>
</dbReference>
<gene>
    <name evidence="1" type="ORF">GM418_08870</name>
</gene>
<proteinExistence type="predicted"/>
<evidence type="ECO:0000313" key="1">
    <source>
        <dbReference type="EMBL" id="QGY43765.1"/>
    </source>
</evidence>
<dbReference type="RefSeq" id="WP_158865221.1">
    <property type="nucleotide sequence ID" value="NZ_CP046401.1"/>
</dbReference>
<sequence length="123" mass="14565">MKSNCRLLYKSNNTHLQTSLPVYFYGLPDGNIYLIYARFYEINFNKSGLEFVFAVLENYYYDFETEKVVALKSMDKNLSSFRKEVESKEPQLRIVKSYRNIKSFVEAQRFLGKKADEMVNILL</sequence>
<organism evidence="1 2">
    <name type="scientific">Maribellus comscasis</name>
    <dbReference type="NCBI Taxonomy" id="2681766"/>
    <lineage>
        <taxon>Bacteria</taxon>
        <taxon>Pseudomonadati</taxon>
        <taxon>Bacteroidota</taxon>
        <taxon>Bacteroidia</taxon>
        <taxon>Marinilabiliales</taxon>
        <taxon>Prolixibacteraceae</taxon>
        <taxon>Maribellus</taxon>
    </lineage>
</organism>
<keyword evidence="2" id="KW-1185">Reference proteome</keyword>
<dbReference type="AlphaFoldDB" id="A0A6I6JLM9"/>
<reference evidence="1 2" key="1">
    <citation type="submission" date="2019-11" db="EMBL/GenBank/DDBJ databases">
        <authorList>
            <person name="Zheng R.K."/>
            <person name="Sun C.M."/>
        </authorList>
    </citation>
    <scope>NUCLEOTIDE SEQUENCE [LARGE SCALE GENOMIC DNA]</scope>
    <source>
        <strain evidence="1 2">WC007</strain>
    </source>
</reference>
<accession>A0A6I6JLM9</accession>
<dbReference type="Proteomes" id="UP000428260">
    <property type="component" value="Chromosome"/>
</dbReference>
<name>A0A6I6JLM9_9BACT</name>